<organism evidence="1 2">
    <name type="scientific">Inconstantimicrobium porci</name>
    <dbReference type="NCBI Taxonomy" id="2652291"/>
    <lineage>
        <taxon>Bacteria</taxon>
        <taxon>Bacillati</taxon>
        <taxon>Bacillota</taxon>
        <taxon>Clostridia</taxon>
        <taxon>Eubacteriales</taxon>
        <taxon>Clostridiaceae</taxon>
        <taxon>Inconstantimicrobium</taxon>
    </lineage>
</organism>
<gene>
    <name evidence="1" type="ORF">FYJ33_04760</name>
</gene>
<dbReference type="RefSeq" id="WP_154530629.1">
    <property type="nucleotide sequence ID" value="NZ_JAQXTV010000134.1"/>
</dbReference>
<evidence type="ECO:0000313" key="2">
    <source>
        <dbReference type="Proteomes" id="UP000460287"/>
    </source>
</evidence>
<dbReference type="Proteomes" id="UP000460287">
    <property type="component" value="Unassembled WGS sequence"/>
</dbReference>
<reference evidence="1 2" key="1">
    <citation type="submission" date="2019-08" db="EMBL/GenBank/DDBJ databases">
        <title>In-depth cultivation of the pig gut microbiome towards novel bacterial diversity and tailored functional studies.</title>
        <authorList>
            <person name="Wylensek D."/>
            <person name="Hitch T.C.A."/>
            <person name="Clavel T."/>
        </authorList>
    </citation>
    <scope>NUCLEOTIDE SEQUENCE [LARGE SCALE GENOMIC DNA]</scope>
    <source>
        <strain evidence="1 2">WCA-383-APC-5B</strain>
    </source>
</reference>
<dbReference type="EMBL" id="VULX01000004">
    <property type="protein sequence ID" value="MSR90748.1"/>
    <property type="molecule type" value="Genomic_DNA"/>
</dbReference>
<dbReference type="AlphaFoldDB" id="A0A7X2MX69"/>
<evidence type="ECO:0000313" key="1">
    <source>
        <dbReference type="EMBL" id="MSR90748.1"/>
    </source>
</evidence>
<comment type="caution">
    <text evidence="1">The sequence shown here is derived from an EMBL/GenBank/DDBJ whole genome shotgun (WGS) entry which is preliminary data.</text>
</comment>
<sequence length="61" mass="6973">MKENNLKIAQQDIEDALKAIEDIEKVIDSNSLEKEMLKAKFVTLTEKVQKVEEILKSEGIL</sequence>
<accession>A0A7X2MX69</accession>
<proteinExistence type="predicted"/>
<keyword evidence="2" id="KW-1185">Reference proteome</keyword>
<name>A0A7X2MX69_9CLOT</name>
<protein>
    <submittedName>
        <fullName evidence="1">Uncharacterized protein</fullName>
    </submittedName>
</protein>